<proteinExistence type="predicted"/>
<dbReference type="GeneID" id="11522053"/>
<dbReference type="OrthoDB" id="1638493at2759"/>
<dbReference type="HOGENOM" id="CLU_634588_0_0_1"/>
<dbReference type="AlphaFoldDB" id="G2RHM1"/>
<dbReference type="EMBL" id="CP003014">
    <property type="protein sequence ID" value="AEO71333.1"/>
    <property type="molecule type" value="Genomic_DNA"/>
</dbReference>
<dbReference type="eggNOG" id="ENOG502SR0E">
    <property type="taxonomic scope" value="Eukaryota"/>
</dbReference>
<evidence type="ECO:0000313" key="2">
    <source>
        <dbReference type="EMBL" id="AEO71333.1"/>
    </source>
</evidence>
<organism evidence="2 3">
    <name type="scientific">Thermothielavioides terrestris (strain ATCC 38088 / NRRL 8126)</name>
    <name type="common">Thielavia terrestris</name>
    <dbReference type="NCBI Taxonomy" id="578455"/>
    <lineage>
        <taxon>Eukaryota</taxon>
        <taxon>Fungi</taxon>
        <taxon>Dikarya</taxon>
        <taxon>Ascomycota</taxon>
        <taxon>Pezizomycotina</taxon>
        <taxon>Sordariomycetes</taxon>
        <taxon>Sordariomycetidae</taxon>
        <taxon>Sordariales</taxon>
        <taxon>Chaetomiaceae</taxon>
        <taxon>Thermothielavioides</taxon>
        <taxon>Thermothielavioides terrestris</taxon>
    </lineage>
</organism>
<dbReference type="SUPFAM" id="SSF81383">
    <property type="entry name" value="F-box domain"/>
    <property type="match status" value="1"/>
</dbReference>
<dbReference type="CDD" id="cd09917">
    <property type="entry name" value="F-box_SF"/>
    <property type="match status" value="1"/>
</dbReference>
<dbReference type="STRING" id="578455.G2RHM1"/>
<reference evidence="2 3" key="1">
    <citation type="journal article" date="2011" name="Nat. Biotechnol.">
        <title>Comparative genomic analysis of the thermophilic biomass-degrading fungi Myceliophthora thermophila and Thielavia terrestris.</title>
        <authorList>
            <person name="Berka R.M."/>
            <person name="Grigoriev I.V."/>
            <person name="Otillar R."/>
            <person name="Salamov A."/>
            <person name="Grimwood J."/>
            <person name="Reid I."/>
            <person name="Ishmael N."/>
            <person name="John T."/>
            <person name="Darmond C."/>
            <person name="Moisan M.-C."/>
            <person name="Henrissat B."/>
            <person name="Coutinho P.M."/>
            <person name="Lombard V."/>
            <person name="Natvig D.O."/>
            <person name="Lindquist E."/>
            <person name="Schmutz J."/>
            <person name="Lucas S."/>
            <person name="Harris P."/>
            <person name="Powlowski J."/>
            <person name="Bellemare A."/>
            <person name="Taylor D."/>
            <person name="Butler G."/>
            <person name="de Vries R.P."/>
            <person name="Allijn I.E."/>
            <person name="van den Brink J."/>
            <person name="Ushinsky S."/>
            <person name="Storms R."/>
            <person name="Powell A.J."/>
            <person name="Paulsen I.T."/>
            <person name="Elbourne L.D.H."/>
            <person name="Baker S.E."/>
            <person name="Magnuson J."/>
            <person name="LaBoissiere S."/>
            <person name="Clutterbuck A.J."/>
            <person name="Martinez D."/>
            <person name="Wogulis M."/>
            <person name="de Leon A.L."/>
            <person name="Rey M.W."/>
            <person name="Tsang A."/>
        </authorList>
    </citation>
    <scope>NUCLEOTIDE SEQUENCE [LARGE SCALE GENOMIC DNA]</scope>
    <source>
        <strain evidence="3">ATCC 38088 / NRRL 8126</strain>
    </source>
</reference>
<dbReference type="InterPro" id="IPR001810">
    <property type="entry name" value="F-box_dom"/>
</dbReference>
<dbReference type="KEGG" id="ttt:THITE_2123561"/>
<accession>G2RHM1</accession>
<dbReference type="InterPro" id="IPR036047">
    <property type="entry name" value="F-box-like_dom_sf"/>
</dbReference>
<name>G2RHM1_THETT</name>
<keyword evidence="3" id="KW-1185">Reference proteome</keyword>
<dbReference type="Pfam" id="PF12937">
    <property type="entry name" value="F-box-like"/>
    <property type="match status" value="1"/>
</dbReference>
<dbReference type="PROSITE" id="PS50181">
    <property type="entry name" value="FBOX"/>
    <property type="match status" value="1"/>
</dbReference>
<feature type="domain" description="F-box" evidence="1">
    <location>
        <begin position="23"/>
        <end position="67"/>
    </location>
</feature>
<protein>
    <recommendedName>
        <fullName evidence="1">F-box domain-containing protein</fullName>
    </recommendedName>
</protein>
<evidence type="ECO:0000259" key="1">
    <source>
        <dbReference type="PROSITE" id="PS50181"/>
    </source>
</evidence>
<dbReference type="RefSeq" id="XP_003657669.1">
    <property type="nucleotide sequence ID" value="XM_003657621.1"/>
</dbReference>
<gene>
    <name evidence="2" type="ORF">THITE_2123561</name>
</gene>
<evidence type="ECO:0000313" key="3">
    <source>
        <dbReference type="Proteomes" id="UP000008181"/>
    </source>
</evidence>
<sequence length="385" mass="42970">MPSFGGMQQAVGQLRPAAAAALTVQLEDLPVETTIEILSHLDFATLDKMLLVSRRLKRIIESHWATILSAVVEQDFSPAEGFLAVLRDVILPGSGVHSADSGILNGSSQLKLPSSAGGFYAVMNFCRAVKRWEAEFPSLRFCYLPQHSRSLEPHELRRLRSALYAWWRFAHAFHGPAPCPPGLDNSPEGRRSFIRQFSTAQLHELYDLWSTIDAAVGTRVCPSTSAVIAMGNPGAPWKMMTMEEAARIGWGTYAVHIEIVQTMVKLRPEDLLHLLVYRHRYATKASVIQFVRLRHPRIEEGPQTLTAAILDVVEERQSSPFPPFPFKLSFPLNHGGILDHKTPELEALRDVYNTDAGSGVHDYPQWLQDRDLSMTVRGGRLDSNS</sequence>
<dbReference type="Proteomes" id="UP000008181">
    <property type="component" value="Chromosome 6"/>
</dbReference>